<dbReference type="InterPro" id="IPR018201">
    <property type="entry name" value="Ketoacyl_synth_AS"/>
</dbReference>
<dbReference type="Gene3D" id="6.10.60.10">
    <property type="match status" value="1"/>
</dbReference>
<dbReference type="Gene3D" id="3.30.70.2490">
    <property type="match status" value="1"/>
</dbReference>
<dbReference type="GO" id="GO:0006633">
    <property type="term" value="P:fatty acid biosynthetic process"/>
    <property type="evidence" value="ECO:0007669"/>
    <property type="project" value="UniProtKB-KW"/>
</dbReference>
<dbReference type="Gene3D" id="6.20.240.10">
    <property type="match status" value="1"/>
</dbReference>
<dbReference type="InterPro" id="IPR032088">
    <property type="entry name" value="SAT"/>
</dbReference>
<evidence type="ECO:0000256" key="8">
    <source>
        <dbReference type="ARBA" id="ARBA00022723"/>
    </source>
</evidence>
<evidence type="ECO:0000256" key="13">
    <source>
        <dbReference type="ARBA" id="ARBA00023002"/>
    </source>
</evidence>
<feature type="domain" description="Ketosynthase family 3 (KS3)" evidence="20">
    <location>
        <begin position="3149"/>
        <end position="3676"/>
    </location>
</feature>
<sequence length="3943" mass="431718">MEKEANLVRSALRGKDFKFVVEFDGHGAVYWDELVALYEQQGESVRAFIERVAHALKEDSSSEEASKSTGLERVLDIKSWFAKTTEAPTSNKLSRAFFSYPLIVLTQAANYLVFLDTNKLTHEDVVKSTACAIGFSQGVVSGALFAAAKTREDYETLAVAVIRYMFWHGLRAQEAFVDVCVKNEEVIEESTPMLAVRGLTKAQVLKAIEVTKRRTRRDGVQLSLVHDRNVFSVTGLPSALKAFKRTLDGFMAKAGEDQLRIPYSARKPSGSVNYEPVSCPVHSSLLGAARALVAEDVERMGVVVRGSDLQVPMYGTSREAHNLQERGEANILPELIDMQLTSSADWPATWKNVVSSRPDATHVIALGPDGVSNTSRAITEGCELEFISHTTKLSSLSSSLGRGVWEIAFGPRVNPTTGKLENKYTRLLKKDPVMVAGMTPTTSLNGVNLVAAIQNAGFHGELAGGALTEPSIFECAVHELVSKITPGLGVSINMLYLNAKQWGFQFPMVLRMRKSGVPIESITIGAGIPTKERAIEIAAQLQEAGINLIGLKPVSVDGINAVLEIASAVPTMNVMLQWTGGRAGGHHSFEDFHQPLESVYAAIRRVPNVLLVVGSGFGNWEDSVEYLTGDWSLKRGWLSKMPVDGVLLGSRVMVAKEAATEPEVKQLLVDTPGIASELEWEKSYTDIAGGIVTVTSELGEPIHKVANRCSLLWREFDTKYFSKPREEMELAIRLDKQSIIERLNADFQKPYFGCKVDEGGETRSAELEEMTYSEVLGRMIDLMYVEIEGRPRRWLHDSFLDRVVKFMSRTEERFRRAGGRGVFNTSSLESEPRATLQKFLAVYPTATMTLLSIPDCDYFVSLCQTGGKPVNFVPVIDRDFKTWFKKDSLWYSEDLDTVPNRDAQRVCILQGPVAVRYSTVVDEPVGKILGDIAAGFTDVVAKQPGMTIKNEEDEPLSPRCSKVIAGVSVEATPNGYSLKLPKTLSELPSHDTWFAVLASLADSEWLGAVLSSKEVCQSRKWVTNPIRSLLRPQPGQTIRVKGDGLLVFDEELRSDSEPVIQLAKSADRIVLTLYEVRPASSLLDSAVVEYHQYFHYESNVACPVVQVDDTAMSDIKAFYARFWVAGKDNEAGSCLEACNSSLTSTFTDEFTVTNVDIAQYNAALALGHDDSSVLADFAVVACWKPLVAALFSKELPGSLFNLLHLRQSHRLLSTAKADRLFSVGDDVVSKVNVSSVRIVSNGVIVTAVALISRKALGVEMEEVLEPLVQLTTEFLVRGEFSDYENTFANENSNVIVVLDRSELVEILLSKSWYEHSTGVLALTIGDTLELVTTTNTRFKSMGTISSILVSGTVYRQANGQQEKVGTIQYEGHNVKGSPVKLFIDQVNAQAAKEGILPNGGHFMLAKPLEISVPVSAVPYAVASRDLNPIHRSKYAATLANLSDGKVVMHGMWTATKVRSLLVEHFGGGIDTNVLVYDVTFSRKVYPGETLFMQARHVGLKGGHKVLTVEVANRVGGIVLSARAEVKQPPTAFVFTGQGSAEVGMGMARYKESPIVREVWDRGDHCLRELYGFSILDIVRRNPSSVTVHFGGRQGRCIRENYMKLRCDDPETGELVPLLPDINERTPSYTFSAPEGLLFSTQFTQPALVLFERAMFSELQTAELVPDDAVFAGHSLGEYAGLCAFAGVFEAAAEVAFIRGTIMQNVTKRDEHGRSDYGMVAANPSRVGEYFTEEMLHNVVDTIAEASSKLLQVVNYNVQDSQYVVAGDNVNLEVLSTTLSYLKKNEDADLFAVVAVALKQAREKKKKAVQAGKPFMVARGVATIPLIGIDVPFHSKAVLSGVPAFRTLLRTKFDPETLERQLPLLVNRYIPNLTATPFSLEKSYFEKVYEVTKSPCLAEVLDPMQWDLTTKAQRTHVLIVELLTYQSASPVQWIKTQQHLFTIGKSGVRRIVEIGPAPILTNMTGRTLLMGKFQKIPREVLWYQRDRDVVHFQMQNDYSSASEYARSLAVVDVPSTSEVDIAAEECNAPITVTPGVAQVNVTAPVDGAAAPVIDAPVCALHVLRIILAMRLSMPLTEVSDDADVKTLSAGKSAVQNEIVGDLEKEFGDSVPEGAAELSLKEVANTFSSYKALGKVTSGLISKMIASKMPGGFSMSSVKSYLNGTKNLPAGRAESVLAHSLLFTPQARLKSEAEAKQWLDSCVDGYASFAGISLAQPSVVAMGSVPQFAAAPISTPTVNDKPVDAKHALIVLLAAKLGKSFSEISSDMTIKDLAAGKSAVQNEIVGDLEKEFGSGPDDGAEVKLLDLATKFPGYMSPGKVTSALIAKLLASKMPGGFGLSPVKAYLSSERCLPAGRIESVLVHSLTQNPKQRFVDEAQAKAWLDSVVDDYAKFAGVDIPYLSKLDGGGVAMTSQSVGVIPTDFDKRLRELIAGQVEALNNYLDHDPLEWHRRIESEVELREHLENSIAVWTKEHEEVYTTGIKPLFDSNKERVYDSYWNWALQDAVAMYHELCSLGNAGSNEGARDFSTVIDSFRACLCNRATPALVQIVRYMAKKLSDEVNSQCGEAVEGLAGQVEGEMLIHPVTISRFQSMRAELRILDTGKIKVHQVPRAGVPDAVHYVDDLARGLEYWLDKDDVLVECDHESVEEKNRNLKSSMIQQSSALRMGLEENLHKLVLPHVHIRQPSDADPTLRLFDVEMTCTLLSCMREMATSGVSFYGKVALATGCGRDSIGIEVVKSLLEGGATVIVTTSSYSKTTTSMLQSIYQRHGSRGSRLITVPFNQGSAEDVHALIDYVYDKQKLDLDFVVPFAAVSEVGRKLNEIDGRSELAHRVMLTNTLRLLGEVVEAKKSRGIATRPALAVVPLSQNHGTIGGEGLYSESKLGLESLINKWYSEDWQDHLSVVGAVIGWTHGTSLMTNTEIVCTRVEELGMRTFSTQETGFNVCALLHPDIVALTNDGPVWADLSGGMGQIKNLKSSMEKIYESILYEAKAHAAVCAAAKGEANLRTVRDNSPSFRPLPRANLSGFFCNEFPDTSCAAKRATTGKQDLLQGMINLREVVVVAGFGEVGPWGSARTRWEMESFGEFSLEGCIELAWLTGRIIYQDGNWVDAKTKEIVPEHDIKSRYEYEILEHAGIRVVEPELFDGYDPHKKLFLHQVATDKKMAPIDVADYEEALEFRNELGKENVDMFQNDSGAWMIRLKKGAVVSIPRAISFDRFVAGQIPTGWSAERYGIPKDLAQSLDPMTLFALVSTMEAFVAAGITDPYEFYQYIHVSEIGNSSGGAIGGMRSLRRIFGSRVLGKTVPNDTLQECFINTAPAWVNMLLLSSSGPIRTPVGACATAAESIDIGADTIKAGKARVVIVGGFDDYGEEGAYEFAQMKTSSNSAKEVSMGRDPREMCRPCTSTRDGFMESHGAGMQLLMDAELALEMGCPIYAVVALANTATDKIGRSPAAPGLGIVSTAKEDRGNASSKTPLILNADYRRRQFDSEMKSIESWYDCEKEYLGDSDGEFLEDMKRRRVRSAQKTWGNDFFVGRPDIAPLRGALSMWNLTIDDIGVATFHGTSTKANDKNESEVTQLQFEHLGRTKGNVLPVICQKYLTGHPKAPAAAWMTNGLLRVLDTGRIPGNKNMDNTCSTLREFDFLVYPNESLQTTGIKAAILRSYGFGQVGSEVLFVHPDCLLSTLSADELKGYSHRRDSRLAKMNAYFQKSLCGKHTLVQVKDSAPYTATQETAVLMNPNARAKFNPAANTWLYGVSPGDQRESKSQEEQNRVVPEKDPFPKKAMKATRDETSYLLHTIAQGASEMALSSSKKTGLGVDVEPIATFENLKGRDDFIRRNFTEQEMAYCFSAPSPASSFAGRWAAKEAVVKAISSAAPNESNMCKGASASLREIEIVMTTSGAPSVVLSGHALEVFSQVGLASMTVSISHSGDYAVAQALASYDA</sequence>
<evidence type="ECO:0000256" key="11">
    <source>
        <dbReference type="ARBA" id="ARBA00022842"/>
    </source>
</evidence>
<dbReference type="Pfam" id="PF18325">
    <property type="entry name" value="Fas_alpha_ACP"/>
    <property type="match status" value="2"/>
</dbReference>
<feature type="region of interest" description="Disordered" evidence="19">
    <location>
        <begin position="3755"/>
        <end position="3779"/>
    </location>
</feature>
<dbReference type="Pfam" id="PF00698">
    <property type="entry name" value="Acyl_transf_1"/>
    <property type="match status" value="1"/>
</dbReference>
<evidence type="ECO:0000256" key="15">
    <source>
        <dbReference type="ARBA" id="ARBA00023160"/>
    </source>
</evidence>
<dbReference type="CDD" id="cd08950">
    <property type="entry name" value="KR_fFAS_SDR_c_like"/>
    <property type="match status" value="1"/>
</dbReference>
<dbReference type="InterPro" id="IPR002582">
    <property type="entry name" value="ACPS"/>
</dbReference>
<protein>
    <recommendedName>
        <fullName evidence="3">Fatty acid synthase subunit alpha</fullName>
        <ecNumber evidence="2">1.1.1.100</ecNumber>
        <ecNumber evidence="1">2.3.1.86</ecNumber>
    </recommendedName>
</protein>
<evidence type="ECO:0000256" key="16">
    <source>
        <dbReference type="ARBA" id="ARBA00048237"/>
    </source>
</evidence>
<comment type="catalytic activity">
    <reaction evidence="16">
        <text>acetyl-CoA + n malonyl-CoA + 2n NADPH + 4n H(+) = a long-chain-acyl-CoA + n CoA + n CO2 + 2n NADP(+).</text>
        <dbReference type="EC" id="2.3.1.86"/>
    </reaction>
</comment>
<dbReference type="Pfam" id="PF18314">
    <property type="entry name" value="FAS_I_H"/>
    <property type="match status" value="1"/>
</dbReference>
<dbReference type="PANTHER" id="PTHR10982">
    <property type="entry name" value="MALONYL COA-ACYL CARRIER PROTEIN TRANSACYLASE"/>
    <property type="match status" value="1"/>
</dbReference>
<dbReference type="InterPro" id="IPR016035">
    <property type="entry name" value="Acyl_Trfase/lysoPLipase"/>
</dbReference>
<dbReference type="InterPro" id="IPR008278">
    <property type="entry name" value="4-PPantetheinyl_Trfase_dom"/>
</dbReference>
<dbReference type="GO" id="GO:0016787">
    <property type="term" value="F:hydrolase activity"/>
    <property type="evidence" value="ECO:0007669"/>
    <property type="project" value="UniProtKB-KW"/>
</dbReference>
<dbReference type="GO" id="GO:0004318">
    <property type="term" value="F:enoyl-[acyl-carrier-protein] reductase (NADH) activity"/>
    <property type="evidence" value="ECO:0007669"/>
    <property type="project" value="InterPro"/>
</dbReference>
<dbReference type="Pfam" id="PF08354">
    <property type="entry name" value="Fas1-AflB-like_hel"/>
    <property type="match status" value="1"/>
</dbReference>
<gene>
    <name evidence="21" type="ORF">Poli38472_002483</name>
</gene>
<keyword evidence="15" id="KW-0275">Fatty acid biosynthesis</keyword>
<dbReference type="InterPro" id="IPR016039">
    <property type="entry name" value="Thiolase-like"/>
</dbReference>
<evidence type="ECO:0000256" key="4">
    <source>
        <dbReference type="ARBA" id="ARBA00022450"/>
    </source>
</evidence>
<dbReference type="InterPro" id="IPR041550">
    <property type="entry name" value="FASI_helical"/>
</dbReference>
<dbReference type="GO" id="GO:0004321">
    <property type="term" value="F:fatty-acyl-CoA synthase activity"/>
    <property type="evidence" value="ECO:0007669"/>
    <property type="project" value="UniProtKB-EC"/>
</dbReference>
<reference evidence="21" key="1">
    <citation type="submission" date="2019-03" db="EMBL/GenBank/DDBJ databases">
        <title>Long read genome sequence of the mycoparasitic Pythium oligandrum ATCC 38472 isolated from sugarbeet rhizosphere.</title>
        <authorList>
            <person name="Gaulin E."/>
        </authorList>
    </citation>
    <scope>NUCLEOTIDE SEQUENCE</scope>
    <source>
        <strain evidence="21">ATCC 38472_TT</strain>
    </source>
</reference>
<keyword evidence="13" id="KW-0560">Oxidoreductase</keyword>
<keyword evidence="9" id="KW-0378">Hydrolase</keyword>
<dbReference type="InterPro" id="IPR001227">
    <property type="entry name" value="Ac_transferase_dom_sf"/>
</dbReference>
<dbReference type="Pfam" id="PF00109">
    <property type="entry name" value="ketoacyl-synt"/>
    <property type="match status" value="1"/>
</dbReference>
<dbReference type="InterPro" id="IPR002539">
    <property type="entry name" value="MaoC-like_dom"/>
</dbReference>
<dbReference type="InterPro" id="IPR013565">
    <property type="entry name" value="Fas1/AflB-like_central"/>
</dbReference>
<dbReference type="PANTHER" id="PTHR10982:SF21">
    <property type="entry name" value="FATTY ACID SYNTHASE SUBUNIT BETA"/>
    <property type="match status" value="1"/>
</dbReference>
<organism evidence="21 22">
    <name type="scientific">Pythium oligandrum</name>
    <name type="common">Mycoparasitic fungus</name>
    <dbReference type="NCBI Taxonomy" id="41045"/>
    <lineage>
        <taxon>Eukaryota</taxon>
        <taxon>Sar</taxon>
        <taxon>Stramenopiles</taxon>
        <taxon>Oomycota</taxon>
        <taxon>Peronosporomycetes</taxon>
        <taxon>Pythiales</taxon>
        <taxon>Pythiaceae</taxon>
        <taxon>Pythium</taxon>
    </lineage>
</organism>
<evidence type="ECO:0000256" key="6">
    <source>
        <dbReference type="ARBA" id="ARBA00022553"/>
    </source>
</evidence>
<dbReference type="InterPro" id="IPR020841">
    <property type="entry name" value="PKS_Beta-ketoAc_synthase_dom"/>
</dbReference>
<dbReference type="GO" id="GO:0005835">
    <property type="term" value="C:fatty acid synthase complex"/>
    <property type="evidence" value="ECO:0007669"/>
    <property type="project" value="InterPro"/>
</dbReference>
<dbReference type="PROSITE" id="PS52004">
    <property type="entry name" value="KS3_2"/>
    <property type="match status" value="1"/>
</dbReference>
<keyword evidence="12" id="KW-0521">NADP</keyword>
<dbReference type="SUPFAM" id="SSF54637">
    <property type="entry name" value="Thioesterase/thiol ester dehydrase-isomerase"/>
    <property type="match status" value="1"/>
</dbReference>
<dbReference type="GO" id="GO:0004315">
    <property type="term" value="F:3-oxoacyl-[acyl-carrier-protein] synthase activity"/>
    <property type="evidence" value="ECO:0007669"/>
    <property type="project" value="UniProtKB-EC"/>
</dbReference>
<evidence type="ECO:0000256" key="19">
    <source>
        <dbReference type="SAM" id="MobiDB-lite"/>
    </source>
</evidence>
<dbReference type="Gene3D" id="3.20.20.70">
    <property type="entry name" value="Aldolase class I"/>
    <property type="match status" value="1"/>
</dbReference>
<keyword evidence="10" id="KW-0276">Fatty acid metabolism</keyword>
<dbReference type="InterPro" id="IPR029069">
    <property type="entry name" value="HotDog_dom_sf"/>
</dbReference>
<dbReference type="InterPro" id="IPR050830">
    <property type="entry name" value="Fungal_FAS"/>
</dbReference>
<dbReference type="SMART" id="SM00827">
    <property type="entry name" value="PKS_AT"/>
    <property type="match status" value="1"/>
</dbReference>
<keyword evidence="14" id="KW-0443">Lipid metabolism</keyword>
<evidence type="ECO:0000256" key="7">
    <source>
        <dbReference type="ARBA" id="ARBA00022679"/>
    </source>
</evidence>
<dbReference type="HAMAP" id="MF_00101">
    <property type="entry name" value="AcpS"/>
    <property type="match status" value="1"/>
</dbReference>
<keyword evidence="4" id="KW-0596">Phosphopantetheine</keyword>
<dbReference type="InterPro" id="IPR013785">
    <property type="entry name" value="Aldolase_TIM"/>
</dbReference>
<keyword evidence="6" id="KW-0597">Phosphoprotein</keyword>
<dbReference type="NCBIfam" id="TIGR00556">
    <property type="entry name" value="pantethn_trn"/>
    <property type="match status" value="1"/>
</dbReference>
<dbReference type="Pfam" id="PF01648">
    <property type="entry name" value="ACPS"/>
    <property type="match status" value="1"/>
</dbReference>
<dbReference type="PRINTS" id="PR01483">
    <property type="entry name" value="FASYNTHASE"/>
</dbReference>
<name>A0A8K1FL69_PYTOL</name>
<feature type="compositionally biased region" description="Basic and acidic residues" evidence="19">
    <location>
        <begin position="3759"/>
        <end position="3779"/>
    </location>
</feature>
<proteinExistence type="inferred from homology"/>
<evidence type="ECO:0000313" key="21">
    <source>
        <dbReference type="EMBL" id="TMW63542.1"/>
    </source>
</evidence>
<keyword evidence="22" id="KW-1185">Reference proteome</keyword>
<evidence type="ECO:0000256" key="14">
    <source>
        <dbReference type="ARBA" id="ARBA00023098"/>
    </source>
</evidence>
<dbReference type="SUPFAM" id="SSF51412">
    <property type="entry name" value="Inosine monophosphate dehydrogenase (IMPDH)"/>
    <property type="match status" value="1"/>
</dbReference>
<keyword evidence="5" id="KW-0444">Lipid biosynthesis</keyword>
<dbReference type="Gene3D" id="3.40.47.10">
    <property type="match status" value="1"/>
</dbReference>
<evidence type="ECO:0000256" key="5">
    <source>
        <dbReference type="ARBA" id="ARBA00022516"/>
    </source>
</evidence>
<dbReference type="Gene3D" id="3.40.366.10">
    <property type="entry name" value="Malonyl-Coenzyme A Acyl Carrier Protein, domain 2"/>
    <property type="match status" value="3"/>
</dbReference>
<dbReference type="InterPro" id="IPR047224">
    <property type="entry name" value="FAS_alpha_su_C"/>
</dbReference>
<comment type="catalytic activity">
    <reaction evidence="18">
        <text>a fatty acyl-[ACP] + malonyl-[ACP] + H(+) = a 3-oxoacyl-[ACP] + holo-[ACP] + CO2</text>
        <dbReference type="Rhea" id="RHEA:22836"/>
        <dbReference type="Rhea" id="RHEA-COMP:9623"/>
        <dbReference type="Rhea" id="RHEA-COMP:9685"/>
        <dbReference type="Rhea" id="RHEA-COMP:9916"/>
        <dbReference type="Rhea" id="RHEA-COMP:14125"/>
        <dbReference type="ChEBI" id="CHEBI:15378"/>
        <dbReference type="ChEBI" id="CHEBI:16526"/>
        <dbReference type="ChEBI" id="CHEBI:64479"/>
        <dbReference type="ChEBI" id="CHEBI:78449"/>
        <dbReference type="ChEBI" id="CHEBI:78776"/>
        <dbReference type="ChEBI" id="CHEBI:138651"/>
        <dbReference type="EC" id="2.3.1.41"/>
    </reaction>
</comment>
<keyword evidence="7" id="KW-0808">Transferase</keyword>
<dbReference type="InterPro" id="IPR004568">
    <property type="entry name" value="Ppantetheine-prot_Trfase_dom"/>
</dbReference>
<dbReference type="InterPro" id="IPR014043">
    <property type="entry name" value="Acyl_transferase_dom"/>
</dbReference>
<evidence type="ECO:0000256" key="9">
    <source>
        <dbReference type="ARBA" id="ARBA00022801"/>
    </source>
</evidence>
<accession>A0A8K1FL69</accession>
<dbReference type="Gene3D" id="3.10.129.10">
    <property type="entry name" value="Hotdog Thioesterase"/>
    <property type="match status" value="1"/>
</dbReference>
<dbReference type="EC" id="2.3.1.86" evidence="1"/>
<dbReference type="InterPro" id="IPR014030">
    <property type="entry name" value="Ketoacyl_synth_N"/>
</dbReference>
<dbReference type="InterPro" id="IPR040883">
    <property type="entry name" value="FAS_meander"/>
</dbReference>
<dbReference type="Pfam" id="PF16073">
    <property type="entry name" value="SAT"/>
    <property type="match status" value="1"/>
</dbReference>
<evidence type="ECO:0000256" key="2">
    <source>
        <dbReference type="ARBA" id="ARBA00012948"/>
    </source>
</evidence>
<dbReference type="Gene3D" id="3.90.470.20">
    <property type="entry name" value="4'-phosphopantetheinyl transferase domain"/>
    <property type="match status" value="1"/>
</dbReference>
<evidence type="ECO:0000256" key="3">
    <source>
        <dbReference type="ARBA" id="ARBA00014008"/>
    </source>
</evidence>
<evidence type="ECO:0000256" key="18">
    <source>
        <dbReference type="ARBA" id="ARBA00049541"/>
    </source>
</evidence>
<dbReference type="Gene3D" id="1.20.930.70">
    <property type="match status" value="1"/>
</dbReference>
<dbReference type="Gene3D" id="6.10.140.1400">
    <property type="match status" value="1"/>
</dbReference>
<dbReference type="Gene3D" id="3.40.50.720">
    <property type="entry name" value="NAD(P)-binding Rossmann-like Domain"/>
    <property type="match status" value="1"/>
</dbReference>
<evidence type="ECO:0000256" key="10">
    <source>
        <dbReference type="ARBA" id="ARBA00022832"/>
    </source>
</evidence>
<dbReference type="SUPFAM" id="SSF51735">
    <property type="entry name" value="NAD(P)-binding Rossmann-fold domains"/>
    <property type="match status" value="1"/>
</dbReference>
<dbReference type="EC" id="1.1.1.100" evidence="2"/>
<dbReference type="InterPro" id="IPR003965">
    <property type="entry name" value="Fatty_acid_synthase"/>
</dbReference>
<dbReference type="Pfam" id="PF01575">
    <property type="entry name" value="MaoC_dehydratas"/>
    <property type="match status" value="1"/>
</dbReference>
<dbReference type="GO" id="GO:0008897">
    <property type="term" value="F:holo-[acyl-carrier-protein] synthase activity"/>
    <property type="evidence" value="ECO:0007669"/>
    <property type="project" value="InterPro"/>
</dbReference>
<dbReference type="SUPFAM" id="SSF52151">
    <property type="entry name" value="FabD/lysophospholipase-like"/>
    <property type="match status" value="2"/>
</dbReference>
<dbReference type="InterPro" id="IPR014031">
    <property type="entry name" value="Ketoacyl_synth_C"/>
</dbReference>
<dbReference type="SUPFAM" id="SSF53901">
    <property type="entry name" value="Thiolase-like"/>
    <property type="match status" value="2"/>
</dbReference>
<dbReference type="InterPro" id="IPR036291">
    <property type="entry name" value="NAD(P)-bd_dom_sf"/>
</dbReference>
<keyword evidence="11" id="KW-0460">Magnesium</keyword>
<evidence type="ECO:0000313" key="22">
    <source>
        <dbReference type="Proteomes" id="UP000794436"/>
    </source>
</evidence>
<dbReference type="Gene3D" id="3.30.70.3330">
    <property type="match status" value="1"/>
</dbReference>
<dbReference type="GO" id="GO:0004316">
    <property type="term" value="F:3-oxoacyl-[acyl-carrier-protein] reductase (NADPH) activity"/>
    <property type="evidence" value="ECO:0007669"/>
    <property type="project" value="UniProtKB-EC"/>
</dbReference>
<dbReference type="Gene3D" id="6.10.140.1410">
    <property type="match status" value="1"/>
</dbReference>
<dbReference type="Gene3D" id="3.30.1120.100">
    <property type="match status" value="1"/>
</dbReference>
<dbReference type="InterPro" id="IPR040899">
    <property type="entry name" value="Fas_alpha_ACP"/>
</dbReference>
<dbReference type="GO" id="GO:0019171">
    <property type="term" value="F:(3R)-hydroxyacyl-[acyl-carrier-protein] dehydratase activity"/>
    <property type="evidence" value="ECO:0007669"/>
    <property type="project" value="InterPro"/>
</dbReference>
<dbReference type="Pfam" id="PF22235">
    <property type="entry name" value="FAS1_thioest_ins"/>
    <property type="match status" value="1"/>
</dbReference>
<dbReference type="CDD" id="cd00828">
    <property type="entry name" value="elong_cond_enzymes"/>
    <property type="match status" value="1"/>
</dbReference>
<evidence type="ECO:0000256" key="17">
    <source>
        <dbReference type="ARBA" id="ARBA00048508"/>
    </source>
</evidence>
<comment type="caution">
    <text evidence="21">The sequence shown here is derived from an EMBL/GenBank/DDBJ whole genome shotgun (WGS) entry which is preliminary data.</text>
</comment>
<dbReference type="Proteomes" id="UP000794436">
    <property type="component" value="Unassembled WGS sequence"/>
</dbReference>
<evidence type="ECO:0000256" key="1">
    <source>
        <dbReference type="ARBA" id="ARBA00012878"/>
    </source>
</evidence>
<dbReference type="GO" id="GO:0000287">
    <property type="term" value="F:magnesium ion binding"/>
    <property type="evidence" value="ECO:0007669"/>
    <property type="project" value="InterPro"/>
</dbReference>
<evidence type="ECO:0000256" key="12">
    <source>
        <dbReference type="ARBA" id="ARBA00022857"/>
    </source>
</evidence>
<dbReference type="EMBL" id="SPLM01000072">
    <property type="protein sequence ID" value="TMW63542.1"/>
    <property type="molecule type" value="Genomic_DNA"/>
</dbReference>
<dbReference type="Pfam" id="PF17951">
    <property type="entry name" value="FAS_meander"/>
    <property type="match status" value="1"/>
</dbReference>
<dbReference type="Pfam" id="PF02801">
    <property type="entry name" value="Ketoacyl-synt_C"/>
    <property type="match status" value="1"/>
</dbReference>
<dbReference type="InterPro" id="IPR037143">
    <property type="entry name" value="4-PPantetheinyl_Trfase_dom_sf"/>
</dbReference>
<dbReference type="OrthoDB" id="4251012at2759"/>
<dbReference type="SUPFAM" id="SSF56214">
    <property type="entry name" value="4'-phosphopantetheinyl transferase"/>
    <property type="match status" value="1"/>
</dbReference>
<dbReference type="PROSITE" id="PS00606">
    <property type="entry name" value="KS3_1"/>
    <property type="match status" value="1"/>
</dbReference>
<comment type="catalytic activity">
    <reaction evidence="17">
        <text>a (3R)-hydroxyacyl-[ACP] + NADP(+) = a 3-oxoacyl-[ACP] + NADPH + H(+)</text>
        <dbReference type="Rhea" id="RHEA:17397"/>
        <dbReference type="Rhea" id="RHEA-COMP:9916"/>
        <dbReference type="Rhea" id="RHEA-COMP:9945"/>
        <dbReference type="ChEBI" id="CHEBI:15378"/>
        <dbReference type="ChEBI" id="CHEBI:57783"/>
        <dbReference type="ChEBI" id="CHEBI:58349"/>
        <dbReference type="ChEBI" id="CHEBI:78776"/>
        <dbReference type="ChEBI" id="CHEBI:78827"/>
        <dbReference type="EC" id="1.1.1.100"/>
    </reaction>
</comment>
<dbReference type="GO" id="GO:0004312">
    <property type="term" value="F:fatty acid synthase activity"/>
    <property type="evidence" value="ECO:0007669"/>
    <property type="project" value="InterPro"/>
</dbReference>
<keyword evidence="8" id="KW-0479">Metal-binding</keyword>
<evidence type="ECO:0000259" key="20">
    <source>
        <dbReference type="PROSITE" id="PS52004"/>
    </source>
</evidence>